<name>A0A1G2HGV6_9BACT</name>
<dbReference type="EMBL" id="MHOK01000022">
    <property type="protein sequence ID" value="OGZ61500.1"/>
    <property type="molecule type" value="Genomic_DNA"/>
</dbReference>
<evidence type="ECO:0000256" key="1">
    <source>
        <dbReference type="SAM" id="MobiDB-lite"/>
    </source>
</evidence>
<proteinExistence type="predicted"/>
<dbReference type="AlphaFoldDB" id="A0A1G2HGV6"/>
<feature type="region of interest" description="Disordered" evidence="1">
    <location>
        <begin position="42"/>
        <end position="64"/>
    </location>
</feature>
<evidence type="ECO:0000313" key="2">
    <source>
        <dbReference type="EMBL" id="OGZ61500.1"/>
    </source>
</evidence>
<reference evidence="2 3" key="1">
    <citation type="journal article" date="2016" name="Nat. Commun.">
        <title>Thousands of microbial genomes shed light on interconnected biogeochemical processes in an aquifer system.</title>
        <authorList>
            <person name="Anantharaman K."/>
            <person name="Brown C.T."/>
            <person name="Hug L.A."/>
            <person name="Sharon I."/>
            <person name="Castelle C.J."/>
            <person name="Probst A.J."/>
            <person name="Thomas B.C."/>
            <person name="Singh A."/>
            <person name="Wilkins M.J."/>
            <person name="Karaoz U."/>
            <person name="Brodie E.L."/>
            <person name="Williams K.H."/>
            <person name="Hubbard S.S."/>
            <person name="Banfield J.F."/>
        </authorList>
    </citation>
    <scope>NUCLEOTIDE SEQUENCE [LARGE SCALE GENOMIC DNA]</scope>
</reference>
<organism evidence="2 3">
    <name type="scientific">Candidatus Spechtbacteria bacterium RIFCSPLOWO2_12_FULL_38_22</name>
    <dbReference type="NCBI Taxonomy" id="1802165"/>
    <lineage>
        <taxon>Bacteria</taxon>
        <taxon>Candidatus Spechtiibacteriota</taxon>
    </lineage>
</organism>
<gene>
    <name evidence="2" type="ORF">A3F94_01460</name>
</gene>
<feature type="compositionally biased region" description="Basic and acidic residues" evidence="1">
    <location>
        <begin position="51"/>
        <end position="64"/>
    </location>
</feature>
<protein>
    <submittedName>
        <fullName evidence="2">Uncharacterized protein</fullName>
    </submittedName>
</protein>
<dbReference type="Proteomes" id="UP000176770">
    <property type="component" value="Unassembled WGS sequence"/>
</dbReference>
<accession>A0A1G2HGV6</accession>
<evidence type="ECO:0000313" key="3">
    <source>
        <dbReference type="Proteomes" id="UP000176770"/>
    </source>
</evidence>
<comment type="caution">
    <text evidence="2">The sequence shown here is derived from an EMBL/GenBank/DDBJ whole genome shotgun (WGS) entry which is preliminary data.</text>
</comment>
<sequence length="64" mass="7416">MTGILIVCYDRFRSIKEGKIKSGNDKGRDCKHEPYYKKIEGTNAQMARNSRAREKEALNENKKP</sequence>